<keyword evidence="2" id="KW-1185">Reference proteome</keyword>
<proteinExistence type="predicted"/>
<evidence type="ECO:0000313" key="2">
    <source>
        <dbReference type="Proteomes" id="UP000190102"/>
    </source>
</evidence>
<dbReference type="Proteomes" id="UP000190102">
    <property type="component" value="Unassembled WGS sequence"/>
</dbReference>
<organism evidence="1 2">
    <name type="scientific">Trichlorobacter thiogenes</name>
    <dbReference type="NCBI Taxonomy" id="115783"/>
    <lineage>
        <taxon>Bacteria</taxon>
        <taxon>Pseudomonadati</taxon>
        <taxon>Thermodesulfobacteriota</taxon>
        <taxon>Desulfuromonadia</taxon>
        <taxon>Geobacterales</taxon>
        <taxon>Geobacteraceae</taxon>
        <taxon>Trichlorobacter</taxon>
    </lineage>
</organism>
<dbReference type="AlphaFoldDB" id="A0A1T4LPQ5"/>
<dbReference type="STRING" id="115783.SAMN02745119_00990"/>
<dbReference type="EMBL" id="FUWR01000003">
    <property type="protein sequence ID" value="SJZ56606.1"/>
    <property type="molecule type" value="Genomic_DNA"/>
</dbReference>
<name>A0A1T4LPQ5_9BACT</name>
<sequence>MIAKEVGMSQEAVEQFFGRLVTDDRFRRRAMVAFEDLLLEEGFQLSKKEQQAIKLEDLIRLEMVSAKLDTTLKRFSG</sequence>
<protein>
    <submittedName>
        <fullName evidence="1">Uncharacterized protein</fullName>
    </submittedName>
</protein>
<gene>
    <name evidence="1" type="ORF">SAMN02745119_00990</name>
</gene>
<evidence type="ECO:0000313" key="1">
    <source>
        <dbReference type="EMBL" id="SJZ56606.1"/>
    </source>
</evidence>
<accession>A0A1T4LPQ5</accession>
<reference evidence="2" key="1">
    <citation type="submission" date="2017-02" db="EMBL/GenBank/DDBJ databases">
        <authorList>
            <person name="Varghese N."/>
            <person name="Submissions S."/>
        </authorList>
    </citation>
    <scope>NUCLEOTIDE SEQUENCE [LARGE SCALE GENOMIC DNA]</scope>
    <source>
        <strain evidence="2">ATCC BAA-34</strain>
    </source>
</reference>